<dbReference type="InterPro" id="IPR034660">
    <property type="entry name" value="DinB/YfiT-like"/>
</dbReference>
<feature type="domain" description="DinB-like" evidence="1">
    <location>
        <begin position="37"/>
        <end position="164"/>
    </location>
</feature>
<dbReference type="Proteomes" id="UP000295390">
    <property type="component" value="Unassembled WGS sequence"/>
</dbReference>
<reference evidence="2 3" key="1">
    <citation type="submission" date="2019-03" db="EMBL/GenBank/DDBJ databases">
        <title>Genomic Encyclopedia of Type Strains, Phase III (KMG-III): the genomes of soil and plant-associated and newly described type strains.</title>
        <authorList>
            <person name="Whitman W."/>
        </authorList>
    </citation>
    <scope>NUCLEOTIDE SEQUENCE [LARGE SCALE GENOMIC DNA]</scope>
    <source>
        <strain evidence="2 3">CECT 8283</strain>
    </source>
</reference>
<dbReference type="InterPro" id="IPR024775">
    <property type="entry name" value="DinB-like"/>
</dbReference>
<proteinExistence type="predicted"/>
<dbReference type="Pfam" id="PF12867">
    <property type="entry name" value="DinB_2"/>
    <property type="match status" value="1"/>
</dbReference>
<accession>A0A4R6TEX7</accession>
<name>A0A4R6TEX7_9FLAO</name>
<dbReference type="EMBL" id="SNYH01000004">
    <property type="protein sequence ID" value="TDQ25622.1"/>
    <property type="molecule type" value="Genomic_DNA"/>
</dbReference>
<gene>
    <name evidence="2" type="ORF">DFQ07_2047</name>
</gene>
<evidence type="ECO:0000313" key="2">
    <source>
        <dbReference type="EMBL" id="TDQ25622.1"/>
    </source>
</evidence>
<dbReference type="SUPFAM" id="SSF109854">
    <property type="entry name" value="DinB/YfiT-like putative metalloenzymes"/>
    <property type="match status" value="1"/>
</dbReference>
<dbReference type="Gene3D" id="1.20.120.450">
    <property type="entry name" value="dinb family like domain"/>
    <property type="match status" value="1"/>
</dbReference>
<organism evidence="2 3">
    <name type="scientific">Tenacibaculum caenipelagi</name>
    <dbReference type="NCBI Taxonomy" id="1325435"/>
    <lineage>
        <taxon>Bacteria</taxon>
        <taxon>Pseudomonadati</taxon>
        <taxon>Bacteroidota</taxon>
        <taxon>Flavobacteriia</taxon>
        <taxon>Flavobacteriales</taxon>
        <taxon>Flavobacteriaceae</taxon>
        <taxon>Tenacibaculum</taxon>
    </lineage>
</organism>
<evidence type="ECO:0000313" key="3">
    <source>
        <dbReference type="Proteomes" id="UP000295390"/>
    </source>
</evidence>
<dbReference type="AlphaFoldDB" id="A0A4R6TEX7"/>
<evidence type="ECO:0000259" key="1">
    <source>
        <dbReference type="Pfam" id="PF12867"/>
    </source>
</evidence>
<keyword evidence="3" id="KW-1185">Reference proteome</keyword>
<dbReference type="RefSeq" id="WP_133536367.1">
    <property type="nucleotide sequence ID" value="NZ_SNYH01000004.1"/>
</dbReference>
<dbReference type="OrthoDB" id="9793216at2"/>
<protein>
    <submittedName>
        <fullName evidence="2">DinB family protein</fullName>
    </submittedName>
</protein>
<sequence>MIKQDLKQVEFNEYYSGYLNKLPDTLSLIKGYEKGKKDVIDFFTSIPEEKLTYRYLPEKWSIKEVFQHLIDTERVFMYRCFRIARKDATPLSGFNQDTYITPSRADYKSLDQLVSEFEINRSNSISLLQSLSDEDLLFIGNSNGGAMSARAAAFIVLGHDIWHIDIVKERYL</sequence>
<comment type="caution">
    <text evidence="2">The sequence shown here is derived from an EMBL/GenBank/DDBJ whole genome shotgun (WGS) entry which is preliminary data.</text>
</comment>